<dbReference type="InterPro" id="IPR050179">
    <property type="entry name" value="Trans_hexapeptide_repeat"/>
</dbReference>
<dbReference type="EMBL" id="CP017101">
    <property type="protein sequence ID" value="APO67485.1"/>
    <property type="molecule type" value="Genomic_DNA"/>
</dbReference>
<dbReference type="EC" id="2.3.1.28" evidence="2"/>
<gene>
    <name evidence="9" type="ORF">IE4872_CH01857</name>
</gene>
<dbReference type="OrthoDB" id="9815592at2"/>
<dbReference type="RefSeq" id="WP_074067860.1">
    <property type="nucleotide sequence ID" value="NZ_CP017101.1"/>
</dbReference>
<evidence type="ECO:0000256" key="2">
    <source>
        <dbReference type="ARBA" id="ARBA00013235"/>
    </source>
</evidence>
<evidence type="ECO:0000256" key="8">
    <source>
        <dbReference type="ARBA" id="ARBA00047633"/>
    </source>
</evidence>
<evidence type="ECO:0000256" key="6">
    <source>
        <dbReference type="ARBA" id="ARBA00023251"/>
    </source>
</evidence>
<comment type="catalytic activity">
    <reaction evidence="8">
        <text>chloramphenicol + acetyl-CoA = chloramphenicol 3-acetate + CoA</text>
        <dbReference type="Rhea" id="RHEA:18421"/>
        <dbReference type="ChEBI" id="CHEBI:16730"/>
        <dbReference type="ChEBI" id="CHEBI:17698"/>
        <dbReference type="ChEBI" id="CHEBI:57287"/>
        <dbReference type="ChEBI" id="CHEBI:57288"/>
        <dbReference type="EC" id="2.3.1.28"/>
    </reaction>
</comment>
<evidence type="ECO:0000313" key="10">
    <source>
        <dbReference type="Proteomes" id="UP000184749"/>
    </source>
</evidence>
<dbReference type="GO" id="GO:0008811">
    <property type="term" value="F:chloramphenicol O-acetyltransferase activity"/>
    <property type="evidence" value="ECO:0007669"/>
    <property type="project" value="UniProtKB-EC"/>
</dbReference>
<protein>
    <recommendedName>
        <fullName evidence="3">Chloramphenicol acetyltransferase</fullName>
        <ecNumber evidence="2">2.3.1.28</ecNumber>
    </recommendedName>
</protein>
<keyword evidence="5" id="KW-0677">Repeat</keyword>
<dbReference type="InterPro" id="IPR018357">
    <property type="entry name" value="Hexapep_transf_CS"/>
</dbReference>
<dbReference type="PANTHER" id="PTHR43300">
    <property type="entry name" value="ACETYLTRANSFERASE"/>
    <property type="match status" value="1"/>
</dbReference>
<dbReference type="Gene3D" id="2.160.10.10">
    <property type="entry name" value="Hexapeptide repeat proteins"/>
    <property type="match status" value="1"/>
</dbReference>
<name>A0A1L5NHT2_9HYPH</name>
<evidence type="ECO:0000256" key="7">
    <source>
        <dbReference type="ARBA" id="ARBA00023315"/>
    </source>
</evidence>
<dbReference type="PANTHER" id="PTHR43300:SF12">
    <property type="entry name" value="CHLORAMPHENICOL ACETYLTRANSFERASE"/>
    <property type="match status" value="1"/>
</dbReference>
<evidence type="ECO:0000256" key="4">
    <source>
        <dbReference type="ARBA" id="ARBA00022679"/>
    </source>
</evidence>
<reference evidence="9 10" key="1">
    <citation type="submission" date="2016-09" db="EMBL/GenBank/DDBJ databases">
        <title>The complete genome sequences of Rhizobium gallicum, symbiovars gallicum and phaseoli, symbionts associated to common bean (Phaseolus vulgaris).</title>
        <authorList>
            <person name="Bustos P."/>
            <person name="Santamaria R.I."/>
            <person name="Perez-Carrascal O.M."/>
            <person name="Juarez S."/>
            <person name="Lozano L."/>
            <person name="Martinez-Flores I."/>
            <person name="Martinez-Romero E."/>
            <person name="Cevallos M."/>
            <person name="Romero D."/>
            <person name="Davila G."/>
            <person name="Gonzalez V."/>
        </authorList>
    </citation>
    <scope>NUCLEOTIDE SEQUENCE [LARGE SCALE GENOMIC DNA]</scope>
    <source>
        <strain evidence="9 10">IE4872</strain>
    </source>
</reference>
<dbReference type="AlphaFoldDB" id="A0A1L5NHT2"/>
<dbReference type="InterPro" id="IPR001451">
    <property type="entry name" value="Hexapep"/>
</dbReference>
<evidence type="ECO:0000313" key="9">
    <source>
        <dbReference type="EMBL" id="APO67485.1"/>
    </source>
</evidence>
<dbReference type="GO" id="GO:0046677">
    <property type="term" value="P:response to antibiotic"/>
    <property type="evidence" value="ECO:0007669"/>
    <property type="project" value="UniProtKB-KW"/>
</dbReference>
<dbReference type="Proteomes" id="UP000184749">
    <property type="component" value="Chromosome"/>
</dbReference>
<evidence type="ECO:0000256" key="3">
    <source>
        <dbReference type="ARBA" id="ARBA00020291"/>
    </source>
</evidence>
<comment type="similarity">
    <text evidence="1">Belongs to the transferase hexapeptide repeat family.</text>
</comment>
<evidence type="ECO:0000256" key="1">
    <source>
        <dbReference type="ARBA" id="ARBA00007274"/>
    </source>
</evidence>
<organism evidence="9 10">
    <name type="scientific">Rhizobium gallicum</name>
    <dbReference type="NCBI Taxonomy" id="56730"/>
    <lineage>
        <taxon>Bacteria</taxon>
        <taxon>Pseudomonadati</taxon>
        <taxon>Pseudomonadota</taxon>
        <taxon>Alphaproteobacteria</taxon>
        <taxon>Hyphomicrobiales</taxon>
        <taxon>Rhizobiaceae</taxon>
        <taxon>Rhizobium/Agrobacterium group</taxon>
        <taxon>Rhizobium</taxon>
    </lineage>
</organism>
<dbReference type="CDD" id="cd04647">
    <property type="entry name" value="LbH_MAT_like"/>
    <property type="match status" value="1"/>
</dbReference>
<dbReference type="Pfam" id="PF00132">
    <property type="entry name" value="Hexapep"/>
    <property type="match status" value="1"/>
</dbReference>
<dbReference type="InterPro" id="IPR011004">
    <property type="entry name" value="Trimer_LpxA-like_sf"/>
</dbReference>
<proteinExistence type="inferred from homology"/>
<keyword evidence="4 9" id="KW-0808">Transferase</keyword>
<accession>A0A1L5NHT2</accession>
<sequence length="193" mass="20196">MKILGGQYLDEDDLALAGVARVGTNVRVHSTAILVDLESIRIGSHVRIDAFCVISAANGYVELGSHIHIASSTVVMGGAGVVLSDFSGLSHGVRIYSVSDDYSGRSLTNPTVPEHLRIPKKGRVVVGRHAIIGSGSVVLPGCDIGEGSAVGALSVVHKPVPEWEIFAGSPARRIAARDRAILELEAKVNTSTL</sequence>
<dbReference type="PROSITE" id="PS00101">
    <property type="entry name" value="HEXAPEP_TRANSFERASES"/>
    <property type="match status" value="1"/>
</dbReference>
<keyword evidence="6" id="KW-0046">Antibiotic resistance</keyword>
<keyword evidence="7" id="KW-0012">Acyltransferase</keyword>
<dbReference type="STRING" id="56730.IE4872_CH01857"/>
<evidence type="ECO:0000256" key="5">
    <source>
        <dbReference type="ARBA" id="ARBA00022737"/>
    </source>
</evidence>
<dbReference type="SUPFAM" id="SSF51161">
    <property type="entry name" value="Trimeric LpxA-like enzymes"/>
    <property type="match status" value="1"/>
</dbReference>